<dbReference type="EMBL" id="JASEJX010000028">
    <property type="protein sequence ID" value="KAK4511770.1"/>
    <property type="molecule type" value="Genomic_DNA"/>
</dbReference>
<dbReference type="SUPFAM" id="SSF56219">
    <property type="entry name" value="DNase I-like"/>
    <property type="match status" value="1"/>
</dbReference>
<dbReference type="SUPFAM" id="SSF56672">
    <property type="entry name" value="DNA/RNA polymerases"/>
    <property type="match status" value="1"/>
</dbReference>
<evidence type="ECO:0000313" key="3">
    <source>
        <dbReference type="EMBL" id="KAK4511770.1"/>
    </source>
</evidence>
<proteinExistence type="predicted"/>
<dbReference type="InterPro" id="IPR005135">
    <property type="entry name" value="Endo/exonuclease/phosphatase"/>
</dbReference>
<keyword evidence="4" id="KW-1185">Reference proteome</keyword>
<dbReference type="PANTHER" id="PTHR19446">
    <property type="entry name" value="REVERSE TRANSCRIPTASES"/>
    <property type="match status" value="1"/>
</dbReference>
<comment type="caution">
    <text evidence="3">The sequence shown here is derived from an EMBL/GenBank/DDBJ whole genome shotgun (WGS) entry which is preliminary data.</text>
</comment>
<organism evidence="3 4">
    <name type="scientific">Mucor velutinosus</name>
    <dbReference type="NCBI Taxonomy" id="708070"/>
    <lineage>
        <taxon>Eukaryota</taxon>
        <taxon>Fungi</taxon>
        <taxon>Fungi incertae sedis</taxon>
        <taxon>Mucoromycota</taxon>
        <taxon>Mucoromycotina</taxon>
        <taxon>Mucoromycetes</taxon>
        <taxon>Mucorales</taxon>
        <taxon>Mucorineae</taxon>
        <taxon>Mucoraceae</taxon>
        <taxon>Mucor</taxon>
    </lineage>
</organism>
<keyword evidence="1" id="KW-1133">Transmembrane helix</keyword>
<sequence length="1259" mass="139718">MQSNPTNFKEFSSYLRSSSLHLDILCLQEVSHFRSQSTLTESQVRSFSFAFPNCSLVVSKHCAIICLNSRYSLVDTEVLLDERCLVASVVDASSNVLCKVANIYGPAQSFDRPSFISDFLSLSLWSDVFNTPWMVMGDFNIHLHSLPTSRQADVAPFVHWLRTHFVIVIRMVLATFPKSNTCIDYIFWNLFALLNATVSLFFSGAVGGGSKGVNTSQGGSGDPESTVARWESFKLLLKCCAQKYTRSMKARFKNKVFTLQLERIRALSTSVSGVETRNAIDQTDRVSTATGDAEQQVRQLEVLIENQIQKETSQNMLRSATRWCESLQQTIQSLKCSTTGDILVEAAAINREAQGFYQRLYTPDAVDAEAIDTLLGNVPTDVRLSSLDGDMLMELPTREVLLSLLTHAPKSKSPGLDGLPFELYQYLAGVSTDFLDLLVDVLGAAFSGVFPPSWQQTRMVLLFKKGDPQLLVNWRPLSLINSDAKLFTKLIANRMNKVLPKLINPYQTGFLPHRLISDNGWLNQLLMSHLRVVAPDLPQVAVLLDQEKAYDRFIPSIFVVCCSGLVSLISVSINGWLGAPVPQLRGLRQGDPLSPLLFNLAFEPLLRSLLACPGLSGVTLSPVDIPRKWKPSPVEVRVDHGTGARNWTLDFVSGSVAPPPVKILSYADDLEVFLSSPEEWSVLLSVLDLYGRASNAKVNISKTVLVSLSGVSHSAWVALADSTGLQWHDAHSRGAVRYLGYPLYHTESQLQDYLDGVLVKVQRHSNLLKQRNLSIRGAGLVANSLLLSKVYHLLRVVPGGGVTASWLKLLTKVVREYLVSFRPGVAWSTLCLPRKFGGVGLVDIADQSLALHLVYLQRLLRPPSPSDFVSSWLVYAFQVYTGHKSILPWFCFPGLYQSRVSSVPALTHLGKLLLRLPKLVPSSGWSARWFLDLPLCSVLSTVPSVRPPRDPSSLDPRFLVSDVSFWQPDLGIVDGVTSHLAWSSRVLRPVFLALNRDRGPVSLVFPPVMDSKIVLSQADYFTMPRSDGATSWMPDCTHWTVSNSSRSAAPVARLSLGALRRYWHPAKGTITSRMGPPLKLPAHLLISPALWRLFWSLEMPAKAFTPWWRLLHDRVPHRSWCHRIMPTKVLSPACALCGFATEDLYHFVVGCHIKSFFWQDVVSLLSLQELLPSASSIWLALTTFCSGSDLLVIDEDVLIALGAAYSTLWKYHWRCVIDEEPWIASAAINMVRQDHGTLFSSLSLASVQAGTLALPIITV</sequence>
<dbReference type="CDD" id="cd01650">
    <property type="entry name" value="RT_nLTR_like"/>
    <property type="match status" value="1"/>
</dbReference>
<dbReference type="InterPro" id="IPR043502">
    <property type="entry name" value="DNA/RNA_pol_sf"/>
</dbReference>
<feature type="domain" description="Reverse transcriptase" evidence="2">
    <location>
        <begin position="443"/>
        <end position="743"/>
    </location>
</feature>
<evidence type="ECO:0000259" key="2">
    <source>
        <dbReference type="PROSITE" id="PS50878"/>
    </source>
</evidence>
<keyword evidence="1" id="KW-0812">Transmembrane</keyword>
<keyword evidence="1" id="KW-0472">Membrane</keyword>
<evidence type="ECO:0000313" key="4">
    <source>
        <dbReference type="Proteomes" id="UP001304243"/>
    </source>
</evidence>
<dbReference type="PROSITE" id="PS50878">
    <property type="entry name" value="RT_POL"/>
    <property type="match status" value="1"/>
</dbReference>
<evidence type="ECO:0000256" key="1">
    <source>
        <dbReference type="SAM" id="Phobius"/>
    </source>
</evidence>
<name>A0AAN7DC59_9FUNG</name>
<dbReference type="GO" id="GO:0003824">
    <property type="term" value="F:catalytic activity"/>
    <property type="evidence" value="ECO:0007669"/>
    <property type="project" value="InterPro"/>
</dbReference>
<dbReference type="Proteomes" id="UP001304243">
    <property type="component" value="Unassembled WGS sequence"/>
</dbReference>
<dbReference type="Gene3D" id="3.60.10.10">
    <property type="entry name" value="Endonuclease/exonuclease/phosphatase"/>
    <property type="match status" value="1"/>
</dbReference>
<accession>A0AAN7DC59</accession>
<reference evidence="3 4" key="1">
    <citation type="submission" date="2022-11" db="EMBL/GenBank/DDBJ databases">
        <title>Mucor velutinosus strain NIH1002 WGS.</title>
        <authorList>
            <person name="Subramanian P."/>
            <person name="Mullikin J.C."/>
            <person name="Segre J.A."/>
            <person name="Zelazny A.M."/>
        </authorList>
    </citation>
    <scope>NUCLEOTIDE SEQUENCE [LARGE SCALE GENOMIC DNA]</scope>
    <source>
        <strain evidence="3 4">NIH1002</strain>
    </source>
</reference>
<dbReference type="AlphaFoldDB" id="A0AAN7DC59"/>
<dbReference type="InterPro" id="IPR000477">
    <property type="entry name" value="RT_dom"/>
</dbReference>
<feature type="transmembrane region" description="Helical" evidence="1">
    <location>
        <begin position="185"/>
        <end position="206"/>
    </location>
</feature>
<dbReference type="RefSeq" id="XP_064678436.1">
    <property type="nucleotide sequence ID" value="XM_064826576.1"/>
</dbReference>
<dbReference type="Pfam" id="PF03372">
    <property type="entry name" value="Exo_endo_phos"/>
    <property type="match status" value="1"/>
</dbReference>
<dbReference type="InterPro" id="IPR036691">
    <property type="entry name" value="Endo/exonu/phosph_ase_sf"/>
</dbReference>
<dbReference type="GeneID" id="89951001"/>
<dbReference type="Pfam" id="PF00078">
    <property type="entry name" value="RVT_1"/>
    <property type="match status" value="1"/>
</dbReference>
<protein>
    <submittedName>
        <fullName evidence="3">Cytochrome c oxidase subunit 6</fullName>
    </submittedName>
</protein>
<gene>
    <name evidence="3" type="primary">COX6</name>
    <name evidence="3" type="ORF">ATC70_007315</name>
</gene>